<dbReference type="EMBL" id="JAKFHA010000026">
    <property type="protein sequence ID" value="MCF2531757.1"/>
    <property type="molecule type" value="Genomic_DNA"/>
</dbReference>
<sequence>MAQVPQDLLDRIRELEEAVRRLEGRSQIRPAQDQILGGSVTVGNGGIFRVLDTDGSSLLYTGGIGPAHPDGSPQRGTLMYRETGEMALALYTTTSGPQDLVIMDMDANHVLKTGPLGLKKPWIPVGLYPGYPSWATTWPSTSSATMEQVLIGEVVKAAERIRVVAMVSSSAGGVTGEAQVFLNNVAIGSPQAVGFAFDWLVVTTDLPGSVGDTIQIEVRARVTGGAGSIRARAHSAWCGGDM</sequence>
<evidence type="ECO:0000313" key="2">
    <source>
        <dbReference type="Proteomes" id="UP001165378"/>
    </source>
</evidence>
<dbReference type="Proteomes" id="UP001165378">
    <property type="component" value="Unassembled WGS sequence"/>
</dbReference>
<comment type="caution">
    <text evidence="1">The sequence shown here is derived from an EMBL/GenBank/DDBJ whole genome shotgun (WGS) entry which is preliminary data.</text>
</comment>
<reference evidence="1" key="1">
    <citation type="submission" date="2022-01" db="EMBL/GenBank/DDBJ databases">
        <title>Genome-Based Taxonomic Classification of the Phylum Actinobacteria.</title>
        <authorList>
            <person name="Gao Y."/>
        </authorList>
    </citation>
    <scope>NUCLEOTIDE SEQUENCE</scope>
    <source>
        <strain evidence="1">KLBMP 8922</strain>
    </source>
</reference>
<proteinExistence type="predicted"/>
<evidence type="ECO:0000313" key="1">
    <source>
        <dbReference type="EMBL" id="MCF2531757.1"/>
    </source>
</evidence>
<dbReference type="AlphaFoldDB" id="A0AA41Q5S7"/>
<name>A0AA41Q5S7_9ACTN</name>
<keyword evidence="2" id="KW-1185">Reference proteome</keyword>
<accession>A0AA41Q5S7</accession>
<gene>
    <name evidence="1" type="ORF">LZ495_31695</name>
</gene>
<protein>
    <submittedName>
        <fullName evidence="1">Uncharacterized protein</fullName>
    </submittedName>
</protein>
<organism evidence="1 2">
    <name type="scientific">Yinghuangia soli</name>
    <dbReference type="NCBI Taxonomy" id="2908204"/>
    <lineage>
        <taxon>Bacteria</taxon>
        <taxon>Bacillati</taxon>
        <taxon>Actinomycetota</taxon>
        <taxon>Actinomycetes</taxon>
        <taxon>Kitasatosporales</taxon>
        <taxon>Streptomycetaceae</taxon>
        <taxon>Yinghuangia</taxon>
    </lineage>
</organism>
<dbReference type="RefSeq" id="WP_235056404.1">
    <property type="nucleotide sequence ID" value="NZ_JAKFHA010000026.1"/>
</dbReference>